<evidence type="ECO:0000313" key="1">
    <source>
        <dbReference type="EMBL" id="GJD87808.1"/>
    </source>
</evidence>
<accession>A0AAV4ZI02</accession>
<dbReference type="RefSeq" id="WP_238229799.1">
    <property type="nucleotide sequence ID" value="NZ_BPQO01000004.1"/>
</dbReference>
<reference evidence="1" key="1">
    <citation type="journal article" date="2016" name="Front. Microbiol.">
        <title>Genome Sequence of the Piezophilic, Mesophilic Sulfate-Reducing Bacterium Desulfovibrio indicus J2T.</title>
        <authorList>
            <person name="Cao J."/>
            <person name="Maignien L."/>
            <person name="Shao Z."/>
            <person name="Alain K."/>
            <person name="Jebbar M."/>
        </authorList>
    </citation>
    <scope>NUCLEOTIDE SEQUENCE</scope>
    <source>
        <strain evidence="1">DSM 16372</strain>
    </source>
</reference>
<dbReference type="AlphaFoldDB" id="A0AAV4ZI02"/>
<evidence type="ECO:0000313" key="2">
    <source>
        <dbReference type="Proteomes" id="UP001055247"/>
    </source>
</evidence>
<organism evidence="1 2">
    <name type="scientific">Methylobacterium hispanicum</name>
    <dbReference type="NCBI Taxonomy" id="270350"/>
    <lineage>
        <taxon>Bacteria</taxon>
        <taxon>Pseudomonadati</taxon>
        <taxon>Pseudomonadota</taxon>
        <taxon>Alphaproteobacteria</taxon>
        <taxon>Hyphomicrobiales</taxon>
        <taxon>Methylobacteriaceae</taxon>
        <taxon>Methylobacterium</taxon>
    </lineage>
</organism>
<proteinExistence type="predicted"/>
<reference evidence="1" key="2">
    <citation type="submission" date="2021-08" db="EMBL/GenBank/DDBJ databases">
        <authorList>
            <person name="Tani A."/>
            <person name="Ola A."/>
            <person name="Ogura Y."/>
            <person name="Katsura K."/>
            <person name="Hayashi T."/>
        </authorList>
    </citation>
    <scope>NUCLEOTIDE SEQUENCE</scope>
    <source>
        <strain evidence="1">DSM 16372</strain>
    </source>
</reference>
<sequence>MSPTEQVGHNGGPRLPLGRKISAAQERALRMIRDHGDAFRGLTGRSRIGGANNTRWWLQKEGLAVIDFSHDVADTLTERGARVLAACRMVD</sequence>
<name>A0AAV4ZI02_9HYPH</name>
<comment type="caution">
    <text evidence="1">The sequence shown here is derived from an EMBL/GenBank/DDBJ whole genome shotgun (WGS) entry which is preliminary data.</text>
</comment>
<dbReference type="EMBL" id="BPQO01000004">
    <property type="protein sequence ID" value="GJD87808.1"/>
    <property type="molecule type" value="Genomic_DNA"/>
</dbReference>
<protein>
    <submittedName>
        <fullName evidence="1">Uncharacterized protein</fullName>
    </submittedName>
</protein>
<dbReference type="Proteomes" id="UP001055247">
    <property type="component" value="Unassembled WGS sequence"/>
</dbReference>
<gene>
    <name evidence="1" type="ORF">BHAOGJBA_1313</name>
</gene>
<keyword evidence="2" id="KW-1185">Reference proteome</keyword>